<protein>
    <submittedName>
        <fullName evidence="2">Uncharacterized protein</fullName>
    </submittedName>
</protein>
<dbReference type="Proteomes" id="UP000233551">
    <property type="component" value="Unassembled WGS sequence"/>
</dbReference>
<proteinExistence type="predicted"/>
<dbReference type="EMBL" id="PGOL01000818">
    <property type="protein sequence ID" value="PKI64433.1"/>
    <property type="molecule type" value="Genomic_DNA"/>
</dbReference>
<dbReference type="AlphaFoldDB" id="A0A2I0K8I6"/>
<evidence type="ECO:0000313" key="2">
    <source>
        <dbReference type="EMBL" id="PKI64433.1"/>
    </source>
</evidence>
<feature type="region of interest" description="Disordered" evidence="1">
    <location>
        <begin position="1"/>
        <end position="33"/>
    </location>
</feature>
<gene>
    <name evidence="2" type="ORF">CRG98_015158</name>
</gene>
<evidence type="ECO:0000256" key="1">
    <source>
        <dbReference type="SAM" id="MobiDB-lite"/>
    </source>
</evidence>
<accession>A0A2I0K8I6</accession>
<comment type="caution">
    <text evidence="2">The sequence shown here is derived from an EMBL/GenBank/DDBJ whole genome shotgun (WGS) entry which is preliminary data.</text>
</comment>
<keyword evidence="3" id="KW-1185">Reference proteome</keyword>
<evidence type="ECO:0000313" key="3">
    <source>
        <dbReference type="Proteomes" id="UP000233551"/>
    </source>
</evidence>
<sequence length="115" mass="12804">MHAPNATRLGSVHLPRDAPSQGRPTDAHEKKLPLPVYDPKVESRLRDTDYQKSVAGVDQSLGSIWVVRTPKEPRDRSLIPEVVQKGLVYLDLSNLKSDLDLGQDIRVLSGYPCYA</sequence>
<reference evidence="2 3" key="1">
    <citation type="submission" date="2017-11" db="EMBL/GenBank/DDBJ databases">
        <title>De-novo sequencing of pomegranate (Punica granatum L.) genome.</title>
        <authorList>
            <person name="Akparov Z."/>
            <person name="Amiraslanov A."/>
            <person name="Hajiyeva S."/>
            <person name="Abbasov M."/>
            <person name="Kaur K."/>
            <person name="Hamwieh A."/>
            <person name="Solovyev V."/>
            <person name="Salamov A."/>
            <person name="Braich B."/>
            <person name="Kosarev P."/>
            <person name="Mahmoud A."/>
            <person name="Hajiyev E."/>
            <person name="Babayeva S."/>
            <person name="Izzatullayeva V."/>
            <person name="Mammadov A."/>
            <person name="Mammadov A."/>
            <person name="Sharifova S."/>
            <person name="Ojaghi J."/>
            <person name="Eynullazada K."/>
            <person name="Bayramov B."/>
            <person name="Abdulazimova A."/>
            <person name="Shahmuradov I."/>
        </authorList>
    </citation>
    <scope>NUCLEOTIDE SEQUENCE [LARGE SCALE GENOMIC DNA]</scope>
    <source>
        <strain evidence="3">cv. AG2017</strain>
        <tissue evidence="2">Leaf</tissue>
    </source>
</reference>
<name>A0A2I0K8I6_PUNGR</name>
<organism evidence="2 3">
    <name type="scientific">Punica granatum</name>
    <name type="common">Pomegranate</name>
    <dbReference type="NCBI Taxonomy" id="22663"/>
    <lineage>
        <taxon>Eukaryota</taxon>
        <taxon>Viridiplantae</taxon>
        <taxon>Streptophyta</taxon>
        <taxon>Embryophyta</taxon>
        <taxon>Tracheophyta</taxon>
        <taxon>Spermatophyta</taxon>
        <taxon>Magnoliopsida</taxon>
        <taxon>eudicotyledons</taxon>
        <taxon>Gunneridae</taxon>
        <taxon>Pentapetalae</taxon>
        <taxon>rosids</taxon>
        <taxon>malvids</taxon>
        <taxon>Myrtales</taxon>
        <taxon>Lythraceae</taxon>
        <taxon>Punica</taxon>
    </lineage>
</organism>